<dbReference type="EMBL" id="MJEQ01037189">
    <property type="protein sequence ID" value="OIS99922.1"/>
    <property type="molecule type" value="Genomic_DNA"/>
</dbReference>
<evidence type="ECO:0000313" key="1">
    <source>
        <dbReference type="EMBL" id="OIS99922.1"/>
    </source>
</evidence>
<gene>
    <name evidence="1" type="ORF">A4A49_59758</name>
</gene>
<accession>A0A1J6IM18</accession>
<reference evidence="1" key="1">
    <citation type="submission" date="2016-11" db="EMBL/GenBank/DDBJ databases">
        <title>The genome of Nicotiana attenuata.</title>
        <authorList>
            <person name="Xu S."/>
            <person name="Brockmoeller T."/>
            <person name="Gaquerel E."/>
            <person name="Navarro A."/>
            <person name="Kuhl H."/>
            <person name="Gase K."/>
            <person name="Ling Z."/>
            <person name="Zhou W."/>
            <person name="Kreitzer C."/>
            <person name="Stanke M."/>
            <person name="Tang H."/>
            <person name="Lyons E."/>
            <person name="Pandey P."/>
            <person name="Pandey S.P."/>
            <person name="Timmermann B."/>
            <person name="Baldwin I.T."/>
        </authorList>
    </citation>
    <scope>NUCLEOTIDE SEQUENCE [LARGE SCALE GENOMIC DNA]</scope>
    <source>
        <strain evidence="1">UT</strain>
    </source>
</reference>
<dbReference type="Proteomes" id="UP000187609">
    <property type="component" value="Unassembled WGS sequence"/>
</dbReference>
<evidence type="ECO:0000313" key="2">
    <source>
        <dbReference type="Proteomes" id="UP000187609"/>
    </source>
</evidence>
<dbReference type="Gramene" id="OIS99922">
    <property type="protein sequence ID" value="OIS99922"/>
    <property type="gene ID" value="A4A49_59758"/>
</dbReference>
<proteinExistence type="predicted"/>
<organism evidence="1 2">
    <name type="scientific">Nicotiana attenuata</name>
    <name type="common">Coyote tobacco</name>
    <dbReference type="NCBI Taxonomy" id="49451"/>
    <lineage>
        <taxon>Eukaryota</taxon>
        <taxon>Viridiplantae</taxon>
        <taxon>Streptophyta</taxon>
        <taxon>Embryophyta</taxon>
        <taxon>Tracheophyta</taxon>
        <taxon>Spermatophyta</taxon>
        <taxon>Magnoliopsida</taxon>
        <taxon>eudicotyledons</taxon>
        <taxon>Gunneridae</taxon>
        <taxon>Pentapetalae</taxon>
        <taxon>asterids</taxon>
        <taxon>lamiids</taxon>
        <taxon>Solanales</taxon>
        <taxon>Solanaceae</taxon>
        <taxon>Nicotianoideae</taxon>
        <taxon>Nicotianeae</taxon>
        <taxon>Nicotiana</taxon>
    </lineage>
</organism>
<keyword evidence="2" id="KW-1185">Reference proteome</keyword>
<sequence>MSSIPITAYNSNTRNYRSRSEIEEYDHEKLQIPTSPTSTLCFGSGMGNSKRFRVIYPLKKNVKKAFSSFVGNGAAS</sequence>
<comment type="caution">
    <text evidence="1">The sequence shown here is derived from an EMBL/GenBank/DDBJ whole genome shotgun (WGS) entry which is preliminary data.</text>
</comment>
<name>A0A1J6IM18_NICAT</name>
<protein>
    <submittedName>
        <fullName evidence="1">Uncharacterized protein</fullName>
    </submittedName>
</protein>
<dbReference type="AlphaFoldDB" id="A0A1J6IM18"/>